<dbReference type="Gene3D" id="3.90.550.10">
    <property type="entry name" value="Spore Coat Polysaccharide Biosynthesis Protein SpsA, Chain A"/>
    <property type="match status" value="1"/>
</dbReference>
<evidence type="ECO:0000256" key="1">
    <source>
        <dbReference type="ARBA" id="ARBA00004606"/>
    </source>
</evidence>
<gene>
    <name evidence="8" type="ORF">LAFE_0E10616G</name>
</gene>
<protein>
    <submittedName>
        <fullName evidence="8">LAFE_0E10616g1_1</fullName>
    </submittedName>
</protein>
<keyword evidence="9" id="KW-1185">Reference proteome</keyword>
<evidence type="ECO:0000313" key="9">
    <source>
        <dbReference type="Proteomes" id="UP000190831"/>
    </source>
</evidence>
<proteinExistence type="inferred from homology"/>
<comment type="subcellular location">
    <subcellularLocation>
        <location evidence="1">Membrane</location>
        <topology evidence="1">Single-pass type II membrane protein</topology>
    </subcellularLocation>
</comment>
<keyword evidence="7" id="KW-1133">Transmembrane helix</keyword>
<dbReference type="AlphaFoldDB" id="A0A1G4MDJ6"/>
<dbReference type="InterPro" id="IPR002685">
    <property type="entry name" value="Glyco_trans_15"/>
</dbReference>
<dbReference type="OMA" id="YNDFFEM"/>
<dbReference type="OrthoDB" id="439943at2759"/>
<evidence type="ECO:0000256" key="7">
    <source>
        <dbReference type="SAM" id="Phobius"/>
    </source>
</evidence>
<dbReference type="GO" id="GO:0006487">
    <property type="term" value="P:protein N-linked glycosylation"/>
    <property type="evidence" value="ECO:0007669"/>
    <property type="project" value="TreeGrafter"/>
</dbReference>
<feature type="transmembrane region" description="Helical" evidence="7">
    <location>
        <begin position="18"/>
        <end position="35"/>
    </location>
</feature>
<evidence type="ECO:0000256" key="4">
    <source>
        <dbReference type="ARBA" id="ARBA00022679"/>
    </source>
</evidence>
<feature type="active site" description="Nucleophile" evidence="6">
    <location>
        <position position="355"/>
    </location>
</feature>
<dbReference type="GO" id="GO:0000026">
    <property type="term" value="F:alpha-1,2-mannosyltransferase activity"/>
    <property type="evidence" value="ECO:0007669"/>
    <property type="project" value="TreeGrafter"/>
</dbReference>
<reference evidence="9" key="1">
    <citation type="submission" date="2016-03" db="EMBL/GenBank/DDBJ databases">
        <authorList>
            <person name="Devillers H."/>
        </authorList>
    </citation>
    <scope>NUCLEOTIDE SEQUENCE [LARGE SCALE GENOMIC DNA]</scope>
</reference>
<evidence type="ECO:0000256" key="5">
    <source>
        <dbReference type="ARBA" id="ARBA00022968"/>
    </source>
</evidence>
<keyword evidence="7" id="KW-0812">Transmembrane</keyword>
<dbReference type="SUPFAM" id="SSF53448">
    <property type="entry name" value="Nucleotide-diphospho-sugar transferases"/>
    <property type="match status" value="1"/>
</dbReference>
<sequence>MSVWKALNTRRRKYRRSLIFALIGAAIWYLVQYPLKKHFVHTNEKIPYSKFDIGSQKDDVFVHGCLDPLEYIRDPQYQKQNATFVMLTRNQEIEGVLQTMLSIERHFNQWFQYPYVFLNDEPFSEEFRQQVGAVTTAHVRFGLVSEFEWEFPKEVRDSLLFKHSIDDQGDRGIMYGNMESYHKMCRFYSGLFYRHPMVLEYEWYWRIEPDVEFFCDTTYDPFWEMAKHGKKYGFTMVIKELFWTVPNLFRFTKSFIRSHGLQVGTLWKMFTWDYNVLSGDAEMNKLVNYRFQIDDELKKKVLADELLSRNYASDAEVDADMLYALVERSRQKVPIVEDKFDNEEFNLCHFWSNFEIARVDVFNNDLYNAYFQYLEESGGFWAERWGDAPVHSLGLALSLNLEDVHYFRDIGYQHSTLAHCPANKAGKQLAYTPNPAYKSVFASQDTIFARLARTGRRATPETNVGVGCRCDCPNRKEIEDTCDECFGLWGELLWDEHLPDVPENAAMRLKQLRLELRAELQNR</sequence>
<organism evidence="8 9">
    <name type="scientific">Lachancea fermentati</name>
    <name type="common">Zygosaccharomyces fermentati</name>
    <dbReference type="NCBI Taxonomy" id="4955"/>
    <lineage>
        <taxon>Eukaryota</taxon>
        <taxon>Fungi</taxon>
        <taxon>Dikarya</taxon>
        <taxon>Ascomycota</taxon>
        <taxon>Saccharomycotina</taxon>
        <taxon>Saccharomycetes</taxon>
        <taxon>Saccharomycetales</taxon>
        <taxon>Saccharomycetaceae</taxon>
        <taxon>Lachancea</taxon>
    </lineage>
</organism>
<evidence type="ECO:0000256" key="2">
    <source>
        <dbReference type="ARBA" id="ARBA00007677"/>
    </source>
</evidence>
<dbReference type="PIRSF" id="PIRSF018153">
    <property type="entry name" value="Glyco_trans_15"/>
    <property type="match status" value="1"/>
</dbReference>
<comment type="similarity">
    <text evidence="2">Belongs to the glycosyltransferase 15 family.</text>
</comment>
<keyword evidence="7" id="KW-0472">Membrane</keyword>
<keyword evidence="4" id="KW-0808">Transferase</keyword>
<dbReference type="InterPro" id="IPR029044">
    <property type="entry name" value="Nucleotide-diphossugar_trans"/>
</dbReference>
<evidence type="ECO:0000256" key="3">
    <source>
        <dbReference type="ARBA" id="ARBA00022676"/>
    </source>
</evidence>
<dbReference type="PANTHER" id="PTHR31121:SF2">
    <property type="entry name" value="MANNOSYLTRANSFERASE KTR5-RELATED"/>
    <property type="match status" value="1"/>
</dbReference>
<dbReference type="EMBL" id="LT598488">
    <property type="protein sequence ID" value="SCW01940.1"/>
    <property type="molecule type" value="Genomic_DNA"/>
</dbReference>
<evidence type="ECO:0000256" key="6">
    <source>
        <dbReference type="PIRSR" id="PIRSR018153-1"/>
    </source>
</evidence>
<dbReference type="GO" id="GO:0016020">
    <property type="term" value="C:membrane"/>
    <property type="evidence" value="ECO:0007669"/>
    <property type="project" value="UniProtKB-SubCell"/>
</dbReference>
<dbReference type="Pfam" id="PF01793">
    <property type="entry name" value="Glyco_transf_15"/>
    <property type="match status" value="2"/>
</dbReference>
<accession>A0A1G4MDJ6</accession>
<dbReference type="PANTHER" id="PTHR31121">
    <property type="entry name" value="ALPHA-1,2 MANNOSYLTRANSFERASE KTR1"/>
    <property type="match status" value="1"/>
</dbReference>
<dbReference type="GO" id="GO:0005794">
    <property type="term" value="C:Golgi apparatus"/>
    <property type="evidence" value="ECO:0007669"/>
    <property type="project" value="TreeGrafter"/>
</dbReference>
<name>A0A1G4MDJ6_LACFM</name>
<evidence type="ECO:0000313" key="8">
    <source>
        <dbReference type="EMBL" id="SCW01940.1"/>
    </source>
</evidence>
<keyword evidence="3" id="KW-0328">Glycosyltransferase</keyword>
<dbReference type="Proteomes" id="UP000190831">
    <property type="component" value="Chromosome E"/>
</dbReference>
<dbReference type="GO" id="GO:0000032">
    <property type="term" value="P:cell wall mannoprotein biosynthetic process"/>
    <property type="evidence" value="ECO:0007669"/>
    <property type="project" value="TreeGrafter"/>
</dbReference>
<keyword evidence="5" id="KW-0735">Signal-anchor</keyword>